<protein>
    <submittedName>
        <fullName evidence="2">Uncharacterized protein</fullName>
    </submittedName>
</protein>
<dbReference type="STRING" id="1001994.MY1_0557"/>
<accession>F9CVM0</accession>
<dbReference type="OrthoDB" id="352at2157"/>
<organism evidence="2 3">
    <name type="scientific">Nitrosarchaeum koreense MY1</name>
    <dbReference type="NCBI Taxonomy" id="1001994"/>
    <lineage>
        <taxon>Archaea</taxon>
        <taxon>Nitrososphaerota</taxon>
        <taxon>Nitrososphaeria</taxon>
        <taxon>Nitrosopumilales</taxon>
        <taxon>Nitrosopumilaceae</taxon>
        <taxon>Nitrosarchaeum</taxon>
    </lineage>
</organism>
<evidence type="ECO:0000313" key="2">
    <source>
        <dbReference type="EMBL" id="EGP93322.1"/>
    </source>
</evidence>
<feature type="transmembrane region" description="Helical" evidence="1">
    <location>
        <begin position="7"/>
        <end position="28"/>
    </location>
</feature>
<dbReference type="Proteomes" id="UP000004440">
    <property type="component" value="Unassembled WGS sequence"/>
</dbReference>
<proteinExistence type="predicted"/>
<name>F9CVM0_9ARCH</name>
<keyword evidence="1" id="KW-1133">Transmembrane helix</keyword>
<dbReference type="RefSeq" id="WP_007550042.1">
    <property type="nucleotide sequence ID" value="NZ_AFPU01000001.1"/>
</dbReference>
<keyword evidence="1" id="KW-0472">Membrane</keyword>
<sequence>MANLKSIGRFFIFIVGGLVAIIVGSFMIRGTMHMWDNPDSDKKSDKNND</sequence>
<dbReference type="EMBL" id="AFPU01000001">
    <property type="protein sequence ID" value="EGP93322.1"/>
    <property type="molecule type" value="Genomic_DNA"/>
</dbReference>
<dbReference type="AlphaFoldDB" id="F9CVM0"/>
<keyword evidence="3" id="KW-1185">Reference proteome</keyword>
<gene>
    <name evidence="2" type="ORF">MY1_0557</name>
</gene>
<comment type="caution">
    <text evidence="2">The sequence shown here is derived from an EMBL/GenBank/DDBJ whole genome shotgun (WGS) entry which is preliminary data.</text>
</comment>
<evidence type="ECO:0000256" key="1">
    <source>
        <dbReference type="SAM" id="Phobius"/>
    </source>
</evidence>
<reference evidence="2 3" key="1">
    <citation type="journal article" date="2011" name="J. Bacteriol.">
        <title>Genome Sequence of an Ammonia-Oxidizing Soil Archaeon, "Candidatus Nitrosoarchaeum koreensis" MY1.</title>
        <authorList>
            <person name="Kim B.K."/>
            <person name="Jung M.Y."/>
            <person name="Yu D.S."/>
            <person name="Park S.J."/>
            <person name="Oh T.K."/>
            <person name="Rhee S.K."/>
            <person name="Kim J.F."/>
        </authorList>
    </citation>
    <scope>NUCLEOTIDE SEQUENCE [LARGE SCALE GENOMIC DNA]</scope>
    <source>
        <strain evidence="2 3">MY1</strain>
    </source>
</reference>
<evidence type="ECO:0000313" key="3">
    <source>
        <dbReference type="Proteomes" id="UP000004440"/>
    </source>
</evidence>
<keyword evidence="1" id="KW-0812">Transmembrane</keyword>